<dbReference type="EMBL" id="KB021280">
    <property type="protein sequence ID" value="ELA24319.1"/>
    <property type="molecule type" value="Genomic_DNA"/>
</dbReference>
<accession>L2FD61</accession>
<sequence>MVKKLGSVTVDEALGAEDAAPLVSEGAVVPDSEGLDADGLESAPVVADPVDSAADDAEEAVEAEIEPVADALPEAVALAVAVEVALASVDSAVDSADDTLSDAEAVPVVVVESVADGAVDAADDEDSDAEGVAGADELSGVPEDVVETEVLVAEAVVSDTDEGPLVGEDVGVGVDDGAVVLWADVVVELSVIGTGERLVA</sequence>
<reference evidence="1" key="1">
    <citation type="submission" date="2012-08" db="EMBL/GenBank/DDBJ databases">
        <title>Genome analysis of Colletotrichum orbiculare and Colletotrichum fructicola.</title>
        <authorList>
            <person name="Gan P.H.P."/>
            <person name="Ikeda K."/>
            <person name="Irieda H."/>
            <person name="Narusaka M."/>
            <person name="O'Connell R.J."/>
            <person name="Narusaka Y."/>
            <person name="Takano Y."/>
            <person name="Kubo Y."/>
            <person name="Shirasu K."/>
        </authorList>
    </citation>
    <scope>NUCLEOTIDE SEQUENCE</scope>
    <source>
        <strain evidence="1">Nara gc5</strain>
    </source>
</reference>
<evidence type="ECO:0000313" key="1">
    <source>
        <dbReference type="EMBL" id="ELA24319.1"/>
    </source>
</evidence>
<proteinExistence type="predicted"/>
<gene>
    <name evidence="1" type="ORF">CGGC5_2220</name>
</gene>
<organism evidence="1">
    <name type="scientific">Colletotrichum fructicola (strain Nara gc5)</name>
    <name type="common">Anthracnose fungus</name>
    <name type="synonym">Colletotrichum gloeosporioides (strain Nara gc5)</name>
    <dbReference type="NCBI Taxonomy" id="1213859"/>
    <lineage>
        <taxon>Eukaryota</taxon>
        <taxon>Fungi</taxon>
        <taxon>Dikarya</taxon>
        <taxon>Ascomycota</taxon>
        <taxon>Pezizomycotina</taxon>
        <taxon>Sordariomycetes</taxon>
        <taxon>Hypocreomycetidae</taxon>
        <taxon>Glomerellales</taxon>
        <taxon>Glomerellaceae</taxon>
        <taxon>Colletotrichum</taxon>
        <taxon>Colletotrichum gloeosporioides species complex</taxon>
    </lineage>
</organism>
<dbReference type="HOGENOM" id="CLU_1366162_0_0_1"/>
<name>L2FD61_COLFN</name>
<protein>
    <submittedName>
        <fullName evidence="1">Uncharacterized protein</fullName>
    </submittedName>
</protein>
<dbReference type="AlphaFoldDB" id="L2FD61"/>